<keyword evidence="9" id="KW-1185">Reference proteome</keyword>
<dbReference type="Pfam" id="PF08022">
    <property type="entry name" value="FAD_binding_8"/>
    <property type="match status" value="1"/>
</dbReference>
<proteinExistence type="predicted"/>
<sequence length="526" mass="58299">MGSWANAPIWYAAVLGGLLSLLLTLRFARIIATIMYFRFRPRVLAHLVYSESPPPFRSVSRLAAIFGVIYVAANAVPLAVGTISLEEAGSRAGLVALANVIFLTLGPLSLVAGCFGWSLARQRHLHACVGLVVFLEVLIHAVIAISSEGFHLSRSNSLGVAGGAAVAASCLSGILLVQGRLYELAFAFHSLLWKVLVAGLWIHITSATITAKVLRIVATAFPLITLSWTWLRIAWRNFSWTRGRTTASVRLAGDALQIRITSPRPWKVAAGQYVYLTVPRASALSIFQRHPFTISWWRRLGDSLEVTLLIQPRDGFTKVLEQLIDSDVSAWIDGPYGSGHNLDNFGTVVLFSTGIGIWSHLLYVSELVRGYRQGLVKATSIRLHWRVDRDGQQRDAKLIMDKLLEEDRIERRLAICIYVPDRQQHLPRSRGQAGMTQGRRILTKFEEPVIGAIVEEVLPEDGRKVVISVSAYNRYGTAFRRALAKSPPRDVSLIWEEFQPPGGGPGRGRSELIRRDHMSFQCRGDP</sequence>
<dbReference type="EC" id="1.16.1.9" evidence="2"/>
<feature type="transmembrane region" description="Helical" evidence="6">
    <location>
        <begin position="12"/>
        <end position="37"/>
    </location>
</feature>
<comment type="caution">
    <text evidence="8">The sequence shown here is derived from an EMBL/GenBank/DDBJ whole genome shotgun (WGS) entry which is preliminary data.</text>
</comment>
<dbReference type="InterPro" id="IPR017938">
    <property type="entry name" value="Riboflavin_synthase-like_b-brl"/>
</dbReference>
<accession>A0ABQ8FSG4</accession>
<evidence type="ECO:0000313" key="9">
    <source>
        <dbReference type="Proteomes" id="UP000774617"/>
    </source>
</evidence>
<feature type="transmembrane region" description="Helical" evidence="6">
    <location>
        <begin position="158"/>
        <end position="177"/>
    </location>
</feature>
<keyword evidence="6" id="KW-1133">Transmembrane helix</keyword>
<feature type="transmembrane region" description="Helical" evidence="6">
    <location>
        <begin position="216"/>
        <end position="235"/>
    </location>
</feature>
<gene>
    <name evidence="8" type="ORF">B0J12DRAFT_733278</name>
</gene>
<organism evidence="8 9">
    <name type="scientific">Macrophomina phaseolina</name>
    <dbReference type="NCBI Taxonomy" id="35725"/>
    <lineage>
        <taxon>Eukaryota</taxon>
        <taxon>Fungi</taxon>
        <taxon>Dikarya</taxon>
        <taxon>Ascomycota</taxon>
        <taxon>Pezizomycotina</taxon>
        <taxon>Dothideomycetes</taxon>
        <taxon>Dothideomycetes incertae sedis</taxon>
        <taxon>Botryosphaeriales</taxon>
        <taxon>Botryosphaeriaceae</taxon>
        <taxon>Macrophomina</taxon>
    </lineage>
</organism>
<comment type="catalytic activity">
    <reaction evidence="5">
        <text>2 a Fe(II)-siderophore + NADP(+) + H(+) = 2 a Fe(III)-siderophore + NADPH</text>
        <dbReference type="Rhea" id="RHEA:28795"/>
        <dbReference type="Rhea" id="RHEA-COMP:11342"/>
        <dbReference type="Rhea" id="RHEA-COMP:11344"/>
        <dbReference type="ChEBI" id="CHEBI:15378"/>
        <dbReference type="ChEBI" id="CHEBI:29033"/>
        <dbReference type="ChEBI" id="CHEBI:29034"/>
        <dbReference type="ChEBI" id="CHEBI:57783"/>
        <dbReference type="ChEBI" id="CHEBI:58349"/>
        <dbReference type="EC" id="1.16.1.9"/>
    </reaction>
</comment>
<dbReference type="InterPro" id="IPR017927">
    <property type="entry name" value="FAD-bd_FR_type"/>
</dbReference>
<dbReference type="SUPFAM" id="SSF63380">
    <property type="entry name" value="Riboflavin synthase domain-like"/>
    <property type="match status" value="1"/>
</dbReference>
<dbReference type="CDD" id="cd06186">
    <property type="entry name" value="NOX_Duox_like_FAD_NADP"/>
    <property type="match status" value="1"/>
</dbReference>
<keyword evidence="6" id="KW-0472">Membrane</keyword>
<dbReference type="EMBL" id="JAGTJR010000064">
    <property type="protein sequence ID" value="KAH7021727.1"/>
    <property type="molecule type" value="Genomic_DNA"/>
</dbReference>
<dbReference type="PANTHER" id="PTHR32361">
    <property type="entry name" value="FERRIC/CUPRIC REDUCTASE TRANSMEMBRANE COMPONENT"/>
    <property type="match status" value="1"/>
</dbReference>
<protein>
    <recommendedName>
        <fullName evidence="2">ferric-chelate reductase (NADPH)</fullName>
        <ecNumber evidence="2">1.16.1.9</ecNumber>
    </recommendedName>
</protein>
<dbReference type="PROSITE" id="PS51384">
    <property type="entry name" value="FAD_FR"/>
    <property type="match status" value="1"/>
</dbReference>
<dbReference type="InterPro" id="IPR039261">
    <property type="entry name" value="FNR_nucleotide-bd"/>
</dbReference>
<evidence type="ECO:0000256" key="2">
    <source>
        <dbReference type="ARBA" id="ARBA00012668"/>
    </source>
</evidence>
<evidence type="ECO:0000256" key="5">
    <source>
        <dbReference type="ARBA" id="ARBA00048483"/>
    </source>
</evidence>
<evidence type="ECO:0000259" key="7">
    <source>
        <dbReference type="PROSITE" id="PS51384"/>
    </source>
</evidence>
<keyword evidence="4" id="KW-1003">Cell membrane</keyword>
<evidence type="ECO:0000256" key="4">
    <source>
        <dbReference type="ARBA" id="ARBA00022475"/>
    </source>
</evidence>
<dbReference type="InterPro" id="IPR051410">
    <property type="entry name" value="Ferric/Cupric_Reductase"/>
</dbReference>
<evidence type="ECO:0000256" key="3">
    <source>
        <dbReference type="ARBA" id="ARBA00022448"/>
    </source>
</evidence>
<reference evidence="8 9" key="1">
    <citation type="journal article" date="2021" name="Nat. Commun.">
        <title>Genetic determinants of endophytism in the Arabidopsis root mycobiome.</title>
        <authorList>
            <person name="Mesny F."/>
            <person name="Miyauchi S."/>
            <person name="Thiergart T."/>
            <person name="Pickel B."/>
            <person name="Atanasova L."/>
            <person name="Karlsson M."/>
            <person name="Huettel B."/>
            <person name="Barry K.W."/>
            <person name="Haridas S."/>
            <person name="Chen C."/>
            <person name="Bauer D."/>
            <person name="Andreopoulos W."/>
            <person name="Pangilinan J."/>
            <person name="LaButti K."/>
            <person name="Riley R."/>
            <person name="Lipzen A."/>
            <person name="Clum A."/>
            <person name="Drula E."/>
            <person name="Henrissat B."/>
            <person name="Kohler A."/>
            <person name="Grigoriev I.V."/>
            <person name="Martin F.M."/>
            <person name="Hacquard S."/>
        </authorList>
    </citation>
    <scope>NUCLEOTIDE SEQUENCE [LARGE SCALE GENOMIC DNA]</scope>
    <source>
        <strain evidence="8 9">MPI-SDFR-AT-0080</strain>
    </source>
</reference>
<comment type="subcellular location">
    <subcellularLocation>
        <location evidence="1">Cell membrane</location>
        <topology evidence="1">Multi-pass membrane protein</topology>
    </subcellularLocation>
</comment>
<dbReference type="PANTHER" id="PTHR32361:SF26">
    <property type="entry name" value="FAD-BINDING 8 DOMAIN-CONTAINING PROTEIN-RELATED"/>
    <property type="match status" value="1"/>
</dbReference>
<feature type="domain" description="FAD-binding FR-type" evidence="7">
    <location>
        <begin position="238"/>
        <end position="342"/>
    </location>
</feature>
<evidence type="ECO:0000313" key="8">
    <source>
        <dbReference type="EMBL" id="KAH7021727.1"/>
    </source>
</evidence>
<feature type="transmembrane region" description="Helical" evidence="6">
    <location>
        <begin position="184"/>
        <end position="204"/>
    </location>
</feature>
<dbReference type="Proteomes" id="UP000774617">
    <property type="component" value="Unassembled WGS sequence"/>
</dbReference>
<evidence type="ECO:0000256" key="1">
    <source>
        <dbReference type="ARBA" id="ARBA00004651"/>
    </source>
</evidence>
<name>A0ABQ8FSG4_9PEZI</name>
<evidence type="ECO:0000256" key="6">
    <source>
        <dbReference type="SAM" id="Phobius"/>
    </source>
</evidence>
<dbReference type="InterPro" id="IPR013112">
    <property type="entry name" value="FAD-bd_8"/>
</dbReference>
<dbReference type="Gene3D" id="2.40.30.10">
    <property type="entry name" value="Translation factors"/>
    <property type="match status" value="1"/>
</dbReference>
<feature type="transmembrane region" description="Helical" evidence="6">
    <location>
        <begin position="92"/>
        <end position="115"/>
    </location>
</feature>
<feature type="transmembrane region" description="Helical" evidence="6">
    <location>
        <begin position="127"/>
        <end position="146"/>
    </location>
</feature>
<dbReference type="Gene3D" id="3.40.50.80">
    <property type="entry name" value="Nucleotide-binding domain of ferredoxin-NADP reductase (FNR) module"/>
    <property type="match status" value="1"/>
</dbReference>
<keyword evidence="3" id="KW-0813">Transport</keyword>
<keyword evidence="6" id="KW-0812">Transmembrane</keyword>
<feature type="transmembrane region" description="Helical" evidence="6">
    <location>
        <begin position="58"/>
        <end position="80"/>
    </location>
</feature>